<evidence type="ECO:0000313" key="3">
    <source>
        <dbReference type="EMBL" id="TGY58852.1"/>
    </source>
</evidence>
<dbReference type="AlphaFoldDB" id="A0A4S2ESY8"/>
<proteinExistence type="predicted"/>
<organism evidence="3 4">
    <name type="scientific">Parabacteroides distasonis</name>
    <dbReference type="NCBI Taxonomy" id="823"/>
    <lineage>
        <taxon>Bacteria</taxon>
        <taxon>Pseudomonadati</taxon>
        <taxon>Bacteroidota</taxon>
        <taxon>Bacteroidia</taxon>
        <taxon>Bacteroidales</taxon>
        <taxon>Tannerellaceae</taxon>
        <taxon>Parabacteroides</taxon>
    </lineage>
</organism>
<feature type="domain" description="DUF7168" evidence="2">
    <location>
        <begin position="77"/>
        <end position="192"/>
    </location>
</feature>
<reference evidence="3 4" key="1">
    <citation type="submission" date="2019-04" db="EMBL/GenBank/DDBJ databases">
        <title>Microbes associate with the intestines of laboratory mice.</title>
        <authorList>
            <person name="Navarre W."/>
            <person name="Wong E."/>
            <person name="Huang K."/>
            <person name="Tropini C."/>
            <person name="Ng K."/>
            <person name="Yu B."/>
        </authorList>
    </citation>
    <scope>NUCLEOTIDE SEQUENCE [LARGE SCALE GENOMIC DNA]</scope>
    <source>
        <strain evidence="3 4">NM39_I3</strain>
    </source>
</reference>
<dbReference type="EMBL" id="SRYM01000015">
    <property type="protein sequence ID" value="TGY58852.1"/>
    <property type="molecule type" value="Genomic_DNA"/>
</dbReference>
<feature type="domain" description="DUF2786" evidence="1">
    <location>
        <begin position="8"/>
        <end position="49"/>
    </location>
</feature>
<dbReference type="Pfam" id="PF10979">
    <property type="entry name" value="DUF2786"/>
    <property type="match status" value="1"/>
</dbReference>
<comment type="caution">
    <text evidence="3">The sequence shown here is derived from an EMBL/GenBank/DDBJ whole genome shotgun (WGS) entry which is preliminary data.</text>
</comment>
<evidence type="ECO:0000259" key="2">
    <source>
        <dbReference type="Pfam" id="PF23771"/>
    </source>
</evidence>
<sequence length="243" mass="27958">METEVPNKIVERLKKLMRLQQSAQKIGSEGEANAAAAAISRLLTQYNLSLMDINPEERKESLRVQRTGNISFKDTYGLWKRLLMNVICEFNYCKVFLISGQTNMIVVGTEANTSTVIYLYDMLRSIFRKLAPVRYKEFANGKRGAIRTEKYKRKYIASYLNGCAYGLREKLTIEAKANEVQEKSLVVCHNQLINDYMHSYTPMERKAPKTKKKDIIEAFYNGYCDGKNTNINKAIKCNSQDLF</sequence>
<dbReference type="InterPro" id="IPR024498">
    <property type="entry name" value="DUF2786"/>
</dbReference>
<accession>A0A4S2ESY8</accession>
<dbReference type="RefSeq" id="WP_135959110.1">
    <property type="nucleotide sequence ID" value="NZ_SRYM01000015.1"/>
</dbReference>
<evidence type="ECO:0000313" key="4">
    <source>
        <dbReference type="Proteomes" id="UP000310032"/>
    </source>
</evidence>
<evidence type="ECO:0000259" key="1">
    <source>
        <dbReference type="Pfam" id="PF10979"/>
    </source>
</evidence>
<name>A0A4S2ESY8_PARDI</name>
<protein>
    <submittedName>
        <fullName evidence="3">DUF2786 domain-containing protein</fullName>
    </submittedName>
</protein>
<dbReference type="Proteomes" id="UP000310032">
    <property type="component" value="Unassembled WGS sequence"/>
</dbReference>
<dbReference type="InterPro" id="IPR055592">
    <property type="entry name" value="DUF7168"/>
</dbReference>
<dbReference type="Pfam" id="PF23771">
    <property type="entry name" value="DUF7168"/>
    <property type="match status" value="1"/>
</dbReference>
<gene>
    <name evidence="3" type="ORF">E5342_07170</name>
</gene>